<keyword evidence="1" id="KW-0175">Coiled coil</keyword>
<accession>A7F563</accession>
<feature type="region of interest" description="Disordered" evidence="2">
    <location>
        <begin position="432"/>
        <end position="472"/>
    </location>
</feature>
<dbReference type="Proteomes" id="UP000001312">
    <property type="component" value="Unassembled WGS sequence"/>
</dbReference>
<feature type="compositionally biased region" description="Polar residues" evidence="2">
    <location>
        <begin position="71"/>
        <end position="81"/>
    </location>
</feature>
<dbReference type="AlphaFoldDB" id="A7F563"/>
<feature type="region of interest" description="Disordered" evidence="2">
    <location>
        <begin position="205"/>
        <end position="262"/>
    </location>
</feature>
<feature type="compositionally biased region" description="Basic and acidic residues" evidence="2">
    <location>
        <begin position="211"/>
        <end position="231"/>
    </location>
</feature>
<feature type="compositionally biased region" description="Basic and acidic residues" evidence="2">
    <location>
        <begin position="117"/>
        <end position="131"/>
    </location>
</feature>
<feature type="coiled-coil region" evidence="1">
    <location>
        <begin position="142"/>
        <end position="169"/>
    </location>
</feature>
<dbReference type="PANTHER" id="PTHR40618">
    <property type="entry name" value="B-ZIP TRANSCRIPTION FACTOR (EUROFUNG)-RELATED"/>
    <property type="match status" value="1"/>
</dbReference>
<dbReference type="RefSeq" id="XP_001586163.1">
    <property type="nucleotide sequence ID" value="XM_001586113.1"/>
</dbReference>
<organism evidence="3 4">
    <name type="scientific">Sclerotinia sclerotiorum (strain ATCC 18683 / 1980 / Ss-1)</name>
    <name type="common">White mold</name>
    <name type="synonym">Whetzelinia sclerotiorum</name>
    <dbReference type="NCBI Taxonomy" id="665079"/>
    <lineage>
        <taxon>Eukaryota</taxon>
        <taxon>Fungi</taxon>
        <taxon>Dikarya</taxon>
        <taxon>Ascomycota</taxon>
        <taxon>Pezizomycotina</taxon>
        <taxon>Leotiomycetes</taxon>
        <taxon>Helotiales</taxon>
        <taxon>Sclerotiniaceae</taxon>
        <taxon>Sclerotinia</taxon>
    </lineage>
</organism>
<evidence type="ECO:0000256" key="2">
    <source>
        <dbReference type="SAM" id="MobiDB-lite"/>
    </source>
</evidence>
<feature type="compositionally biased region" description="Low complexity" evidence="2">
    <location>
        <begin position="250"/>
        <end position="261"/>
    </location>
</feature>
<evidence type="ECO:0000256" key="1">
    <source>
        <dbReference type="SAM" id="Coils"/>
    </source>
</evidence>
<dbReference type="EMBL" id="CH476642">
    <property type="protein sequence ID" value="EDN97884.1"/>
    <property type="molecule type" value="Genomic_DNA"/>
</dbReference>
<dbReference type="KEGG" id="ssl:SS1G_12738"/>
<evidence type="ECO:0000313" key="4">
    <source>
        <dbReference type="Proteomes" id="UP000001312"/>
    </source>
</evidence>
<feature type="compositionally biased region" description="Polar residues" evidence="2">
    <location>
        <begin position="232"/>
        <end position="246"/>
    </location>
</feature>
<feature type="region of interest" description="Disordered" evidence="2">
    <location>
        <begin position="66"/>
        <end position="131"/>
    </location>
</feature>
<dbReference type="OMA" id="QRIRLTF"/>
<dbReference type="Gene3D" id="1.20.5.170">
    <property type="match status" value="1"/>
</dbReference>
<dbReference type="SUPFAM" id="SSF57959">
    <property type="entry name" value="Leucine zipper domain"/>
    <property type="match status" value="1"/>
</dbReference>
<feature type="compositionally biased region" description="Polar residues" evidence="2">
    <location>
        <begin position="448"/>
        <end position="462"/>
    </location>
</feature>
<reference evidence="4" key="1">
    <citation type="journal article" date="2011" name="PLoS Genet.">
        <title>Genomic analysis of the necrotrophic fungal pathogens Sclerotinia sclerotiorum and Botrytis cinerea.</title>
        <authorList>
            <person name="Amselem J."/>
            <person name="Cuomo C.A."/>
            <person name="van Kan J.A."/>
            <person name="Viaud M."/>
            <person name="Benito E.P."/>
            <person name="Couloux A."/>
            <person name="Coutinho P.M."/>
            <person name="de Vries R.P."/>
            <person name="Dyer P.S."/>
            <person name="Fillinger S."/>
            <person name="Fournier E."/>
            <person name="Gout L."/>
            <person name="Hahn M."/>
            <person name="Kohn L."/>
            <person name="Lapalu N."/>
            <person name="Plummer K.M."/>
            <person name="Pradier J.M."/>
            <person name="Quevillon E."/>
            <person name="Sharon A."/>
            <person name="Simon A."/>
            <person name="ten Have A."/>
            <person name="Tudzynski B."/>
            <person name="Tudzynski P."/>
            <person name="Wincker P."/>
            <person name="Andrew M."/>
            <person name="Anthouard V."/>
            <person name="Beever R.E."/>
            <person name="Beffa R."/>
            <person name="Benoit I."/>
            <person name="Bouzid O."/>
            <person name="Brault B."/>
            <person name="Chen Z."/>
            <person name="Choquer M."/>
            <person name="Collemare J."/>
            <person name="Cotton P."/>
            <person name="Danchin E.G."/>
            <person name="Da Silva C."/>
            <person name="Gautier A."/>
            <person name="Giraud C."/>
            <person name="Giraud T."/>
            <person name="Gonzalez C."/>
            <person name="Grossetete S."/>
            <person name="Guldener U."/>
            <person name="Henrissat B."/>
            <person name="Howlett B.J."/>
            <person name="Kodira C."/>
            <person name="Kretschmer M."/>
            <person name="Lappartient A."/>
            <person name="Leroch M."/>
            <person name="Levis C."/>
            <person name="Mauceli E."/>
            <person name="Neuveglise C."/>
            <person name="Oeser B."/>
            <person name="Pearson M."/>
            <person name="Poulain J."/>
            <person name="Poussereau N."/>
            <person name="Quesneville H."/>
            <person name="Rascle C."/>
            <person name="Schumacher J."/>
            <person name="Segurens B."/>
            <person name="Sexton A."/>
            <person name="Silva E."/>
            <person name="Sirven C."/>
            <person name="Soanes D.M."/>
            <person name="Talbot N.J."/>
            <person name="Templeton M."/>
            <person name="Yandava C."/>
            <person name="Yarden O."/>
            <person name="Zeng Q."/>
            <person name="Rollins J.A."/>
            <person name="Lebrun M.H."/>
            <person name="Dickman M."/>
        </authorList>
    </citation>
    <scope>NUCLEOTIDE SEQUENCE [LARGE SCALE GENOMIC DNA]</scope>
    <source>
        <strain evidence="4">ATCC 18683 / 1980 / Ss-1</strain>
    </source>
</reference>
<proteinExistence type="predicted"/>
<protein>
    <recommendedName>
        <fullName evidence="5">BZIP domain-containing protein</fullName>
    </recommendedName>
</protein>
<evidence type="ECO:0008006" key="5">
    <source>
        <dbReference type="Google" id="ProtNLM"/>
    </source>
</evidence>
<sequence>METLVFNPTDQFPQSAYMNHSFQLRYSSSLGILNAEKYDDGRASLGSQSHNMMSTKNQMSDQIPFGILERNGNSSDTGSPSEEQEQGGKKRRKRVRNESPSLEDDDEDARKKARGRPRVDTKDETAADRRRTQIRLAQRAYRHRKETTISSLEKQVQELRGTNEEMNNIFLSLYDFAISRGLLQREPEFGQQLQSTTERFLALAKQTASDDNLRDDVESPDNTAHESHIETKYSSNRRNTQRSSPPISLPEEPTVTETTHPWGGYIVSKETSHEEERQTEYNQQGARDPKNFEVISRATEDNASFPFDFMNLQQYRVEIPSPTIDDFSQFLFPEAQVPLPNTHSYFELSFARRMHRAAVEFRTGFSMGPFPAALTPVWENISSDMKCTIPGFEGDFFDPNDVEGYLRGHGFDPYPAADYITGQIDLEALVKADGSETDSTDSRFPLTPRSSTAKASDDTNQGAYDFDHNNGDLSKEVQNDSTSSLMKFLSWDANPFKGTNPFDLSGPIFDGTAGPNSENACPTATPKNKKRTVTIKVDTLIKELAVHASCLGRTPGFRRADVNAAIIAAAKEAGFE</sequence>
<dbReference type="GeneID" id="5482395"/>
<gene>
    <name evidence="3" type="ORF">SS1G_12738</name>
</gene>
<dbReference type="GO" id="GO:0003700">
    <property type="term" value="F:DNA-binding transcription factor activity"/>
    <property type="evidence" value="ECO:0007669"/>
    <property type="project" value="InterPro"/>
</dbReference>
<dbReference type="InterPro" id="IPR046347">
    <property type="entry name" value="bZIP_sf"/>
</dbReference>
<name>A7F563_SCLS1</name>
<dbReference type="CDD" id="cd14688">
    <property type="entry name" value="bZIP_YAP"/>
    <property type="match status" value="1"/>
</dbReference>
<keyword evidence="4" id="KW-1185">Reference proteome</keyword>
<evidence type="ECO:0000313" key="3">
    <source>
        <dbReference type="EMBL" id="EDN97884.1"/>
    </source>
</evidence>
<dbReference type="PANTHER" id="PTHR40618:SF1">
    <property type="entry name" value="B-ZIP TRANSCRIPTION FACTOR (EUROFUNG)"/>
    <property type="match status" value="1"/>
</dbReference>
<dbReference type="InParanoid" id="A7F563"/>
<dbReference type="STRING" id="665079.A7F563"/>